<evidence type="ECO:0000313" key="3">
    <source>
        <dbReference type="Proteomes" id="UP000501128"/>
    </source>
</evidence>
<name>A0A7L5DLP0_9BACT</name>
<evidence type="ECO:0000313" key="2">
    <source>
        <dbReference type="EMBL" id="QJD78442.1"/>
    </source>
</evidence>
<feature type="transmembrane region" description="Helical" evidence="1">
    <location>
        <begin position="48"/>
        <end position="66"/>
    </location>
</feature>
<proteinExistence type="predicted"/>
<dbReference type="EMBL" id="CP051677">
    <property type="protein sequence ID" value="QJD78442.1"/>
    <property type="molecule type" value="Genomic_DNA"/>
</dbReference>
<dbReference type="Proteomes" id="UP000501128">
    <property type="component" value="Chromosome"/>
</dbReference>
<evidence type="ECO:0000256" key="1">
    <source>
        <dbReference type="SAM" id="Phobius"/>
    </source>
</evidence>
<reference evidence="2 3" key="1">
    <citation type="submission" date="2020-04" db="EMBL/GenBank/DDBJ databases">
        <title>Genome sequencing of novel species.</title>
        <authorList>
            <person name="Heo J."/>
            <person name="Kim S.-J."/>
            <person name="Kim J.-S."/>
            <person name="Hong S.-B."/>
            <person name="Kwon S.-W."/>
        </authorList>
    </citation>
    <scope>NUCLEOTIDE SEQUENCE [LARGE SCALE GENOMIC DNA]</scope>
    <source>
        <strain evidence="2 3">CJU-R4</strain>
    </source>
</reference>
<dbReference type="KEGG" id="srho:HH216_08400"/>
<feature type="transmembrane region" description="Helical" evidence="1">
    <location>
        <begin position="26"/>
        <end position="42"/>
    </location>
</feature>
<keyword evidence="3" id="KW-1185">Reference proteome</keyword>
<organism evidence="2 3">
    <name type="scientific">Spirosoma rhododendri</name>
    <dbReference type="NCBI Taxonomy" id="2728024"/>
    <lineage>
        <taxon>Bacteria</taxon>
        <taxon>Pseudomonadati</taxon>
        <taxon>Bacteroidota</taxon>
        <taxon>Cytophagia</taxon>
        <taxon>Cytophagales</taxon>
        <taxon>Cytophagaceae</taxon>
        <taxon>Spirosoma</taxon>
    </lineage>
</organism>
<protein>
    <submittedName>
        <fullName evidence="2">Cytochrome c oxidase subunit 4</fullName>
    </submittedName>
</protein>
<keyword evidence="1" id="KW-0472">Membrane</keyword>
<dbReference type="Gene3D" id="1.10.287.70">
    <property type="match status" value="1"/>
</dbReference>
<dbReference type="RefSeq" id="WP_169550416.1">
    <property type="nucleotide sequence ID" value="NZ_CP051677.1"/>
</dbReference>
<gene>
    <name evidence="2" type="ORF">HH216_08400</name>
</gene>
<dbReference type="AlphaFoldDB" id="A0A7L5DLP0"/>
<keyword evidence="1" id="KW-0812">Transmembrane</keyword>
<accession>A0A7L5DLP0</accession>
<sequence length="87" mass="10134">MDKEQYDRIQNRENWEEARPKQLPRPTYWPFYLAMGLAFMGWGVKAGWLIAGAGLIIFTIALTGWITDLRHESGKIGNARKEPRRRS</sequence>
<keyword evidence="1" id="KW-1133">Transmembrane helix</keyword>